<organism evidence="2 3">
    <name type="scientific">Lentithecium fluviatile CBS 122367</name>
    <dbReference type="NCBI Taxonomy" id="1168545"/>
    <lineage>
        <taxon>Eukaryota</taxon>
        <taxon>Fungi</taxon>
        <taxon>Dikarya</taxon>
        <taxon>Ascomycota</taxon>
        <taxon>Pezizomycotina</taxon>
        <taxon>Dothideomycetes</taxon>
        <taxon>Pleosporomycetidae</taxon>
        <taxon>Pleosporales</taxon>
        <taxon>Massarineae</taxon>
        <taxon>Lentitheciaceae</taxon>
        <taxon>Lentithecium</taxon>
    </lineage>
</organism>
<evidence type="ECO:0000313" key="2">
    <source>
        <dbReference type="EMBL" id="KAF2678347.1"/>
    </source>
</evidence>
<evidence type="ECO:0000259" key="1">
    <source>
        <dbReference type="Pfam" id="PF01636"/>
    </source>
</evidence>
<dbReference type="OrthoDB" id="3718632at2759"/>
<reference evidence="2" key="1">
    <citation type="journal article" date="2020" name="Stud. Mycol.">
        <title>101 Dothideomycetes genomes: a test case for predicting lifestyles and emergence of pathogens.</title>
        <authorList>
            <person name="Haridas S."/>
            <person name="Albert R."/>
            <person name="Binder M."/>
            <person name="Bloem J."/>
            <person name="Labutti K."/>
            <person name="Salamov A."/>
            <person name="Andreopoulos B."/>
            <person name="Baker S."/>
            <person name="Barry K."/>
            <person name="Bills G."/>
            <person name="Bluhm B."/>
            <person name="Cannon C."/>
            <person name="Castanera R."/>
            <person name="Culley D."/>
            <person name="Daum C."/>
            <person name="Ezra D."/>
            <person name="Gonzalez J."/>
            <person name="Henrissat B."/>
            <person name="Kuo A."/>
            <person name="Liang C."/>
            <person name="Lipzen A."/>
            <person name="Lutzoni F."/>
            <person name="Magnuson J."/>
            <person name="Mondo S."/>
            <person name="Nolan M."/>
            <person name="Ohm R."/>
            <person name="Pangilinan J."/>
            <person name="Park H.-J."/>
            <person name="Ramirez L."/>
            <person name="Alfaro M."/>
            <person name="Sun H."/>
            <person name="Tritt A."/>
            <person name="Yoshinaga Y."/>
            <person name="Zwiers L.-H."/>
            <person name="Turgeon B."/>
            <person name="Goodwin S."/>
            <person name="Spatafora J."/>
            <person name="Crous P."/>
            <person name="Grigoriev I."/>
        </authorList>
    </citation>
    <scope>NUCLEOTIDE SEQUENCE</scope>
    <source>
        <strain evidence="2">CBS 122367</strain>
    </source>
</reference>
<name>A0A6G1IJC9_9PLEO</name>
<sequence length="336" mass="38071">MAPILKPNFYPENIPLAVSAFRLDGQVPVLNQQHFDGGQCRIFKVEFLDGESWAVRIPLHLQSDSQDAIINVLRDEQVVLQEIGKTTFAWAPKLHGSSFKFDNPVGYPFLALSWIEGSPLTWTADYPPRPVRDKVLAQIAEIQRSLIECTQNSNRGPATKYFSRVIDNKITRVRNGRLPDITEQDCLDQRSLLSRVLHPELENAPFAIDHGDLAPLNILVDSDYNITGVVDWGFASMVPLQLAGRMPRFLQLSEPTLPPDVTLQEDRKTYITSLEPQSSTSQITFWISLIHSPDDVDFRHCYLESLISKGMHFTLARLGWKLPNRERSKAAHRGSF</sequence>
<accession>A0A6G1IJC9</accession>
<dbReference type="InterPro" id="IPR011009">
    <property type="entry name" value="Kinase-like_dom_sf"/>
</dbReference>
<dbReference type="Proteomes" id="UP000799291">
    <property type="component" value="Unassembled WGS sequence"/>
</dbReference>
<evidence type="ECO:0000313" key="3">
    <source>
        <dbReference type="Proteomes" id="UP000799291"/>
    </source>
</evidence>
<dbReference type="PANTHER" id="PTHR21310:SF37">
    <property type="entry name" value="AMINOGLYCOSIDE PHOSPHOTRANSFERASE DOMAIN-CONTAINING PROTEIN"/>
    <property type="match status" value="1"/>
</dbReference>
<dbReference type="SUPFAM" id="SSF56112">
    <property type="entry name" value="Protein kinase-like (PK-like)"/>
    <property type="match status" value="1"/>
</dbReference>
<keyword evidence="3" id="KW-1185">Reference proteome</keyword>
<dbReference type="InterPro" id="IPR002575">
    <property type="entry name" value="Aminoglycoside_PTrfase"/>
</dbReference>
<dbReference type="InterPro" id="IPR051678">
    <property type="entry name" value="AGP_Transferase"/>
</dbReference>
<dbReference type="Pfam" id="PF01636">
    <property type="entry name" value="APH"/>
    <property type="match status" value="1"/>
</dbReference>
<dbReference type="Gene3D" id="3.90.1200.10">
    <property type="match status" value="1"/>
</dbReference>
<dbReference type="AlphaFoldDB" id="A0A6G1IJC9"/>
<dbReference type="PANTHER" id="PTHR21310">
    <property type="entry name" value="AMINOGLYCOSIDE PHOSPHOTRANSFERASE-RELATED-RELATED"/>
    <property type="match status" value="1"/>
</dbReference>
<proteinExistence type="predicted"/>
<dbReference type="EMBL" id="MU005613">
    <property type="protein sequence ID" value="KAF2678347.1"/>
    <property type="molecule type" value="Genomic_DNA"/>
</dbReference>
<protein>
    <recommendedName>
        <fullName evidence="1">Aminoglycoside phosphotransferase domain-containing protein</fullName>
    </recommendedName>
</protein>
<gene>
    <name evidence="2" type="ORF">K458DRAFT_317334</name>
</gene>
<feature type="domain" description="Aminoglycoside phosphotransferase" evidence="1">
    <location>
        <begin position="106"/>
        <end position="237"/>
    </location>
</feature>